<evidence type="ECO:0000313" key="6">
    <source>
        <dbReference type="Proteomes" id="UP000661971"/>
    </source>
</evidence>
<feature type="domain" description="Ig-like" evidence="4">
    <location>
        <begin position="1"/>
        <end position="103"/>
    </location>
</feature>
<sequence length="103" mass="10969">VRAAMELIESGGGLQPPSGSLRLSCKGSGFDFSNFGVFWMRQPPGKGLEFVAGINSFGSTFYADAVKGRFTISTDDGQSSLYLQMSSLKVEDTATYYCTKGSG</sequence>
<evidence type="ECO:0000259" key="4">
    <source>
        <dbReference type="PROSITE" id="PS50835"/>
    </source>
</evidence>
<dbReference type="PROSITE" id="PS50835">
    <property type="entry name" value="IG_LIKE"/>
    <property type="match status" value="1"/>
</dbReference>
<proteinExistence type="predicted"/>
<dbReference type="AlphaFoldDB" id="A0A851TRG0"/>
<keyword evidence="1" id="KW-0391">Immunity</keyword>
<organism evidence="5 6">
    <name type="scientific">Nothocercus nigrocapillus</name>
    <dbReference type="NCBI Taxonomy" id="1977171"/>
    <lineage>
        <taxon>Eukaryota</taxon>
        <taxon>Metazoa</taxon>
        <taxon>Chordata</taxon>
        <taxon>Craniata</taxon>
        <taxon>Vertebrata</taxon>
        <taxon>Euteleostomi</taxon>
        <taxon>Archelosauria</taxon>
        <taxon>Archosauria</taxon>
        <taxon>Dinosauria</taxon>
        <taxon>Saurischia</taxon>
        <taxon>Theropoda</taxon>
        <taxon>Coelurosauria</taxon>
        <taxon>Aves</taxon>
        <taxon>Palaeognathae</taxon>
        <taxon>Tinamiformes</taxon>
        <taxon>Tinamidae</taxon>
        <taxon>Nothocercus</taxon>
    </lineage>
</organism>
<dbReference type="InterPro" id="IPR007110">
    <property type="entry name" value="Ig-like_dom"/>
</dbReference>
<keyword evidence="3" id="KW-1280">Immunoglobulin</keyword>
<dbReference type="GO" id="GO:0002250">
    <property type="term" value="P:adaptive immune response"/>
    <property type="evidence" value="ECO:0007669"/>
    <property type="project" value="UniProtKB-KW"/>
</dbReference>
<dbReference type="GO" id="GO:0005576">
    <property type="term" value="C:extracellular region"/>
    <property type="evidence" value="ECO:0007669"/>
    <property type="project" value="UniProtKB-ARBA"/>
</dbReference>
<keyword evidence="6" id="KW-1185">Reference proteome</keyword>
<dbReference type="SMART" id="SM00406">
    <property type="entry name" value="IGv"/>
    <property type="match status" value="1"/>
</dbReference>
<feature type="non-terminal residue" evidence="5">
    <location>
        <position position="1"/>
    </location>
</feature>
<dbReference type="EMBL" id="WBNA01000910">
    <property type="protein sequence ID" value="NXD18506.1"/>
    <property type="molecule type" value="Genomic_DNA"/>
</dbReference>
<keyword evidence="2" id="KW-1064">Adaptive immunity</keyword>
<dbReference type="InterPro" id="IPR013783">
    <property type="entry name" value="Ig-like_fold"/>
</dbReference>
<evidence type="ECO:0000256" key="1">
    <source>
        <dbReference type="ARBA" id="ARBA00022859"/>
    </source>
</evidence>
<dbReference type="GO" id="GO:0019814">
    <property type="term" value="C:immunoglobulin complex"/>
    <property type="evidence" value="ECO:0007669"/>
    <property type="project" value="UniProtKB-KW"/>
</dbReference>
<dbReference type="InterPro" id="IPR013106">
    <property type="entry name" value="Ig_V-set"/>
</dbReference>
<dbReference type="SUPFAM" id="SSF48726">
    <property type="entry name" value="Immunoglobulin"/>
    <property type="match status" value="1"/>
</dbReference>
<evidence type="ECO:0000313" key="5">
    <source>
        <dbReference type="EMBL" id="NXD18506.1"/>
    </source>
</evidence>
<dbReference type="Pfam" id="PF07686">
    <property type="entry name" value="V-set"/>
    <property type="match status" value="1"/>
</dbReference>
<protein>
    <submittedName>
        <fullName evidence="5">HV64D protein</fullName>
    </submittedName>
</protein>
<accession>A0A851TRG0</accession>
<comment type="caution">
    <text evidence="5">The sequence shown here is derived from an EMBL/GenBank/DDBJ whole genome shotgun (WGS) entry which is preliminary data.</text>
</comment>
<reference evidence="6" key="1">
    <citation type="submission" date="2023-07" db="EMBL/GenBank/DDBJ databases">
        <title>Bird 10,000 Genomes (B10K) Project - Family phase.</title>
        <authorList>
            <person name="Zhang G."/>
        </authorList>
    </citation>
    <scope>NUCLEOTIDE SEQUENCE [LARGE SCALE GENOMIC DNA]</scope>
</reference>
<name>A0A851TRG0_9AVES</name>
<evidence type="ECO:0000256" key="3">
    <source>
        <dbReference type="ARBA" id="ARBA00043265"/>
    </source>
</evidence>
<dbReference type="Gene3D" id="2.60.40.10">
    <property type="entry name" value="Immunoglobulins"/>
    <property type="match status" value="1"/>
</dbReference>
<dbReference type="InterPro" id="IPR050199">
    <property type="entry name" value="IgHV"/>
</dbReference>
<dbReference type="PANTHER" id="PTHR23266">
    <property type="entry name" value="IMMUNOGLOBULIN HEAVY CHAIN"/>
    <property type="match status" value="1"/>
</dbReference>
<feature type="non-terminal residue" evidence="5">
    <location>
        <position position="103"/>
    </location>
</feature>
<evidence type="ECO:0000256" key="2">
    <source>
        <dbReference type="ARBA" id="ARBA00023130"/>
    </source>
</evidence>
<dbReference type="FunFam" id="2.60.40.10:FF:002198">
    <property type="entry name" value="Immunoglobulin heavy variable 5-2"/>
    <property type="match status" value="1"/>
</dbReference>
<dbReference type="InterPro" id="IPR036179">
    <property type="entry name" value="Ig-like_dom_sf"/>
</dbReference>
<gene>
    <name evidence="5" type="primary">Ighv364d</name>
    <name evidence="5" type="ORF">NOTNIG_R13854</name>
</gene>
<dbReference type="Proteomes" id="UP000661971">
    <property type="component" value="Unassembled WGS sequence"/>
</dbReference>